<dbReference type="EMBL" id="EAAA01001169">
    <property type="status" value="NOT_ANNOTATED_CDS"/>
    <property type="molecule type" value="Genomic_DNA"/>
</dbReference>
<dbReference type="HOGENOM" id="CLU_3425043_0_0_1"/>
<reference evidence="1" key="4">
    <citation type="submission" date="2025-09" db="UniProtKB">
        <authorList>
            <consortium name="Ensembl"/>
        </authorList>
    </citation>
    <scope>IDENTIFICATION</scope>
</reference>
<dbReference type="Proteomes" id="UP000008144">
    <property type="component" value="Chromosome 14"/>
</dbReference>
<sequence length="22" mass="2519">MLYKVKYAGTWKVKGMNAEIGM</sequence>
<dbReference type="AlphaFoldDB" id="H2Y0W4"/>
<name>H2Y0W4_CIOIN</name>
<dbReference type="Ensembl" id="ENSCINT00000037268.1">
    <property type="protein sequence ID" value="ENSCINP00000035548.1"/>
    <property type="gene ID" value="ENSCING00000023439.1"/>
</dbReference>
<accession>H2Y0W4</accession>
<reference evidence="1" key="2">
    <citation type="journal article" date="2008" name="Genome Biol.">
        <title>Improved genome assembly and evidence-based global gene model set for the chordate Ciona intestinalis: new insight into intron and operon populations.</title>
        <authorList>
            <person name="Satou Y."/>
            <person name="Mineta K."/>
            <person name="Ogasawara M."/>
            <person name="Sasakura Y."/>
            <person name="Shoguchi E."/>
            <person name="Ueno K."/>
            <person name="Yamada L."/>
            <person name="Matsumoto J."/>
            <person name="Wasserscheid J."/>
            <person name="Dewar K."/>
            <person name="Wiley G.B."/>
            <person name="Macmil S.L."/>
            <person name="Roe B.A."/>
            <person name="Zeller R.W."/>
            <person name="Hastings K.E."/>
            <person name="Lemaire P."/>
            <person name="Lindquist E."/>
            <person name="Endo T."/>
            <person name="Hotta K."/>
            <person name="Inaba K."/>
        </authorList>
    </citation>
    <scope>NUCLEOTIDE SEQUENCE [LARGE SCALE GENOMIC DNA]</scope>
    <source>
        <strain evidence="1">wild type</strain>
    </source>
</reference>
<protein>
    <submittedName>
        <fullName evidence="1">Uncharacterized protein</fullName>
    </submittedName>
</protein>
<reference evidence="2" key="1">
    <citation type="journal article" date="2002" name="Science">
        <title>The draft genome of Ciona intestinalis: insights into chordate and vertebrate origins.</title>
        <authorList>
            <person name="Dehal P."/>
            <person name="Satou Y."/>
            <person name="Campbell R.K."/>
            <person name="Chapman J."/>
            <person name="Degnan B."/>
            <person name="De Tomaso A."/>
            <person name="Davidson B."/>
            <person name="Di Gregorio A."/>
            <person name="Gelpke M."/>
            <person name="Goodstein D.M."/>
            <person name="Harafuji N."/>
            <person name="Hastings K.E."/>
            <person name="Ho I."/>
            <person name="Hotta K."/>
            <person name="Huang W."/>
            <person name="Kawashima T."/>
            <person name="Lemaire P."/>
            <person name="Martinez D."/>
            <person name="Meinertzhagen I.A."/>
            <person name="Necula S."/>
            <person name="Nonaka M."/>
            <person name="Putnam N."/>
            <person name="Rash S."/>
            <person name="Saiga H."/>
            <person name="Satake M."/>
            <person name="Terry A."/>
            <person name="Yamada L."/>
            <person name="Wang H.G."/>
            <person name="Awazu S."/>
            <person name="Azumi K."/>
            <person name="Boore J."/>
            <person name="Branno M."/>
            <person name="Chin-Bow S."/>
            <person name="DeSantis R."/>
            <person name="Doyle S."/>
            <person name="Francino P."/>
            <person name="Keys D.N."/>
            <person name="Haga S."/>
            <person name="Hayashi H."/>
            <person name="Hino K."/>
            <person name="Imai K.S."/>
            <person name="Inaba K."/>
            <person name="Kano S."/>
            <person name="Kobayashi K."/>
            <person name="Kobayashi M."/>
            <person name="Lee B.I."/>
            <person name="Makabe K.W."/>
            <person name="Manohar C."/>
            <person name="Matassi G."/>
            <person name="Medina M."/>
            <person name="Mochizuki Y."/>
            <person name="Mount S."/>
            <person name="Morishita T."/>
            <person name="Miura S."/>
            <person name="Nakayama A."/>
            <person name="Nishizaka S."/>
            <person name="Nomoto H."/>
            <person name="Ohta F."/>
            <person name="Oishi K."/>
            <person name="Rigoutsos I."/>
            <person name="Sano M."/>
            <person name="Sasaki A."/>
            <person name="Sasakura Y."/>
            <person name="Shoguchi E."/>
            <person name="Shin-i T."/>
            <person name="Spagnuolo A."/>
            <person name="Stainier D."/>
            <person name="Suzuki M.M."/>
            <person name="Tassy O."/>
            <person name="Takatori N."/>
            <person name="Tokuoka M."/>
            <person name="Yagi K."/>
            <person name="Yoshizaki F."/>
            <person name="Wada S."/>
            <person name="Zhang C."/>
            <person name="Hyatt P.D."/>
            <person name="Larimer F."/>
            <person name="Detter C."/>
            <person name="Doggett N."/>
            <person name="Glavina T."/>
            <person name="Hawkins T."/>
            <person name="Richardson P."/>
            <person name="Lucas S."/>
            <person name="Kohara Y."/>
            <person name="Levine M."/>
            <person name="Satoh N."/>
            <person name="Rokhsar D.S."/>
        </authorList>
    </citation>
    <scope>NUCLEOTIDE SEQUENCE [LARGE SCALE GENOMIC DNA]</scope>
</reference>
<proteinExistence type="predicted"/>
<evidence type="ECO:0000313" key="2">
    <source>
        <dbReference type="Proteomes" id="UP000008144"/>
    </source>
</evidence>
<evidence type="ECO:0000313" key="1">
    <source>
        <dbReference type="Ensembl" id="ENSCINP00000035548.1"/>
    </source>
</evidence>
<reference evidence="1" key="3">
    <citation type="submission" date="2025-08" db="UniProtKB">
        <authorList>
            <consortium name="Ensembl"/>
        </authorList>
    </citation>
    <scope>IDENTIFICATION</scope>
</reference>
<dbReference type="InParanoid" id="H2Y0W4"/>
<organism evidence="1 2">
    <name type="scientific">Ciona intestinalis</name>
    <name type="common">Transparent sea squirt</name>
    <name type="synonym">Ascidia intestinalis</name>
    <dbReference type="NCBI Taxonomy" id="7719"/>
    <lineage>
        <taxon>Eukaryota</taxon>
        <taxon>Metazoa</taxon>
        <taxon>Chordata</taxon>
        <taxon>Tunicata</taxon>
        <taxon>Ascidiacea</taxon>
        <taxon>Phlebobranchia</taxon>
        <taxon>Cionidae</taxon>
        <taxon>Ciona</taxon>
    </lineage>
</organism>
<keyword evidence="2" id="KW-1185">Reference proteome</keyword>